<evidence type="ECO:0000256" key="1">
    <source>
        <dbReference type="ARBA" id="ARBA00008007"/>
    </source>
</evidence>
<name>A0A1G2BCJ1_9BACT</name>
<dbReference type="PANTHER" id="PTHR47505:SF1">
    <property type="entry name" value="DNA UTILIZATION PROTEIN YHGH"/>
    <property type="match status" value="1"/>
</dbReference>
<evidence type="ECO:0000313" key="4">
    <source>
        <dbReference type="Proteomes" id="UP000176420"/>
    </source>
</evidence>
<gene>
    <name evidence="3" type="ORF">A2319_00870</name>
</gene>
<dbReference type="CDD" id="cd06223">
    <property type="entry name" value="PRTases_typeI"/>
    <property type="match status" value="1"/>
</dbReference>
<dbReference type="EMBL" id="MHKI01000016">
    <property type="protein sequence ID" value="OGY86755.1"/>
    <property type="molecule type" value="Genomic_DNA"/>
</dbReference>
<comment type="caution">
    <text evidence="3">The sequence shown here is derived from an EMBL/GenBank/DDBJ whole genome shotgun (WGS) entry which is preliminary data.</text>
</comment>
<comment type="similarity">
    <text evidence="1">Belongs to the ComF/GntX family.</text>
</comment>
<dbReference type="InterPro" id="IPR051910">
    <property type="entry name" value="ComF/GntX_DNA_util-trans"/>
</dbReference>
<evidence type="ECO:0000313" key="3">
    <source>
        <dbReference type="EMBL" id="OGY86755.1"/>
    </source>
</evidence>
<proteinExistence type="inferred from homology"/>
<dbReference type="Pfam" id="PF00156">
    <property type="entry name" value="Pribosyltran"/>
    <property type="match status" value="1"/>
</dbReference>
<dbReference type="AlphaFoldDB" id="A0A1G2BCJ1"/>
<sequence length="183" mass="20285">MAVETISLKDKQPNFGDLITLGEYRNPFWRKAVAALKFSYLTEIADSLAIIFAGVLAQANWDLNQAIIIPIPLHKTRERERGFNQSAVISEKISAICHIAWDDNLLIKNKKTKSQTTFSHQKRFANIASSFSLANTNLDKIKNKTVLLLDDVITTGATITEAANLISQAQPRLIHLLGVARGS</sequence>
<evidence type="ECO:0000259" key="2">
    <source>
        <dbReference type="Pfam" id="PF00156"/>
    </source>
</evidence>
<dbReference type="Proteomes" id="UP000176420">
    <property type="component" value="Unassembled WGS sequence"/>
</dbReference>
<reference evidence="3 4" key="1">
    <citation type="journal article" date="2016" name="Nat. Commun.">
        <title>Thousands of microbial genomes shed light on interconnected biogeochemical processes in an aquifer system.</title>
        <authorList>
            <person name="Anantharaman K."/>
            <person name="Brown C.T."/>
            <person name="Hug L.A."/>
            <person name="Sharon I."/>
            <person name="Castelle C.J."/>
            <person name="Probst A.J."/>
            <person name="Thomas B.C."/>
            <person name="Singh A."/>
            <person name="Wilkins M.J."/>
            <person name="Karaoz U."/>
            <person name="Brodie E.L."/>
            <person name="Williams K.H."/>
            <person name="Hubbard S.S."/>
            <person name="Banfield J.F."/>
        </authorList>
    </citation>
    <scope>NUCLEOTIDE SEQUENCE [LARGE SCALE GENOMIC DNA]</scope>
</reference>
<accession>A0A1G2BCJ1</accession>
<dbReference type="PANTHER" id="PTHR47505">
    <property type="entry name" value="DNA UTILIZATION PROTEIN YHGH"/>
    <property type="match status" value="1"/>
</dbReference>
<feature type="domain" description="Phosphoribosyltransferase" evidence="2">
    <location>
        <begin position="108"/>
        <end position="176"/>
    </location>
</feature>
<dbReference type="InterPro" id="IPR000836">
    <property type="entry name" value="PRTase_dom"/>
</dbReference>
<organism evidence="3 4">
    <name type="scientific">Candidatus Kerfeldbacteria bacterium RIFOXYB2_FULL_38_14</name>
    <dbReference type="NCBI Taxonomy" id="1798547"/>
    <lineage>
        <taxon>Bacteria</taxon>
        <taxon>Candidatus Kerfeldiibacteriota</taxon>
    </lineage>
</organism>
<dbReference type="InterPro" id="IPR029057">
    <property type="entry name" value="PRTase-like"/>
</dbReference>
<protein>
    <recommendedName>
        <fullName evidence="2">Phosphoribosyltransferase domain-containing protein</fullName>
    </recommendedName>
</protein>
<dbReference type="Gene3D" id="3.40.50.2020">
    <property type="match status" value="1"/>
</dbReference>
<dbReference type="SUPFAM" id="SSF53271">
    <property type="entry name" value="PRTase-like"/>
    <property type="match status" value="1"/>
</dbReference>